<comment type="caution">
    <text evidence="2">The sequence shown here is derived from an EMBL/GenBank/DDBJ whole genome shotgun (WGS) entry which is preliminary data.</text>
</comment>
<dbReference type="Proteomes" id="UP000281604">
    <property type="component" value="Unassembled WGS sequence"/>
</dbReference>
<protein>
    <submittedName>
        <fullName evidence="2">DNA-binding protein</fullName>
    </submittedName>
</protein>
<dbReference type="EMBL" id="RBQE01000113">
    <property type="protein sequence ID" value="RMP12173.1"/>
    <property type="molecule type" value="Genomic_DNA"/>
</dbReference>
<accession>A0A3M4AZ36</accession>
<dbReference type="InterPro" id="IPR001387">
    <property type="entry name" value="Cro/C1-type_HTH"/>
</dbReference>
<dbReference type="SMART" id="SM00530">
    <property type="entry name" value="HTH_XRE"/>
    <property type="match status" value="1"/>
</dbReference>
<dbReference type="AlphaFoldDB" id="A0A3M4AZ36"/>
<dbReference type="CDD" id="cd00093">
    <property type="entry name" value="HTH_XRE"/>
    <property type="match status" value="1"/>
</dbReference>
<sequence>MAGGVRLRAAFVRATGAIALLDLLLEARSAAGMTQKELAVRLGRPQSFVSKTENAERRLDVIEFMDVCRGIGTDPYALLSKLDSMARL</sequence>
<reference evidence="2 3" key="1">
    <citation type="submission" date="2018-08" db="EMBL/GenBank/DDBJ databases">
        <title>Recombination of ecologically and evolutionarily significant loci maintains genetic cohesion in the Pseudomonas syringae species complex.</title>
        <authorList>
            <person name="Dillon M."/>
            <person name="Thakur S."/>
            <person name="Almeida R.N.D."/>
            <person name="Weir B.S."/>
            <person name="Guttman D.S."/>
        </authorList>
    </citation>
    <scope>NUCLEOTIDE SEQUENCE [LARGE SCALE GENOMIC DNA]</scope>
    <source>
        <strain evidence="2 3">ICMP 3706</strain>
    </source>
</reference>
<evidence type="ECO:0000313" key="3">
    <source>
        <dbReference type="Proteomes" id="UP000281604"/>
    </source>
</evidence>
<dbReference type="PROSITE" id="PS50943">
    <property type="entry name" value="HTH_CROC1"/>
    <property type="match status" value="1"/>
</dbReference>
<dbReference type="GO" id="GO:0003677">
    <property type="term" value="F:DNA binding"/>
    <property type="evidence" value="ECO:0007669"/>
    <property type="project" value="UniProtKB-KW"/>
</dbReference>
<evidence type="ECO:0000259" key="1">
    <source>
        <dbReference type="PROSITE" id="PS50943"/>
    </source>
</evidence>
<dbReference type="InterPro" id="IPR010982">
    <property type="entry name" value="Lambda_DNA-bd_dom_sf"/>
</dbReference>
<dbReference type="SUPFAM" id="SSF47413">
    <property type="entry name" value="lambda repressor-like DNA-binding domains"/>
    <property type="match status" value="1"/>
</dbReference>
<feature type="domain" description="HTH cro/C1-type" evidence="1">
    <location>
        <begin position="24"/>
        <end position="78"/>
    </location>
</feature>
<proteinExistence type="predicted"/>
<evidence type="ECO:0000313" key="2">
    <source>
        <dbReference type="EMBL" id="RMP12173.1"/>
    </source>
</evidence>
<gene>
    <name evidence="2" type="ORF">ALQ30_01219</name>
</gene>
<keyword evidence="2" id="KW-0238">DNA-binding</keyword>
<name>A0A3M4AZ36_9PSED</name>
<dbReference type="Gene3D" id="1.10.260.40">
    <property type="entry name" value="lambda repressor-like DNA-binding domains"/>
    <property type="match status" value="1"/>
</dbReference>
<dbReference type="Pfam" id="PF13560">
    <property type="entry name" value="HTH_31"/>
    <property type="match status" value="1"/>
</dbReference>
<organism evidence="2 3">
    <name type="scientific">Pseudomonas syringae pv. persicae</name>
    <dbReference type="NCBI Taxonomy" id="237306"/>
    <lineage>
        <taxon>Bacteria</taxon>
        <taxon>Pseudomonadati</taxon>
        <taxon>Pseudomonadota</taxon>
        <taxon>Gammaproteobacteria</taxon>
        <taxon>Pseudomonadales</taxon>
        <taxon>Pseudomonadaceae</taxon>
        <taxon>Pseudomonas</taxon>
    </lineage>
</organism>